<protein>
    <submittedName>
        <fullName evidence="1">Uncharacterized protein</fullName>
    </submittedName>
</protein>
<dbReference type="EMBL" id="JAVRIE010000003">
    <property type="protein sequence ID" value="MDT0582652.1"/>
    <property type="molecule type" value="Genomic_DNA"/>
</dbReference>
<keyword evidence="2" id="KW-1185">Reference proteome</keyword>
<organism evidence="1 2">
    <name type="scientific">Brumicola blandensis</name>
    <dbReference type="NCBI Taxonomy" id="3075611"/>
    <lineage>
        <taxon>Bacteria</taxon>
        <taxon>Pseudomonadati</taxon>
        <taxon>Pseudomonadota</taxon>
        <taxon>Gammaproteobacteria</taxon>
        <taxon>Alteromonadales</taxon>
        <taxon>Alteromonadaceae</taxon>
        <taxon>Brumicola</taxon>
    </lineage>
</organism>
<dbReference type="Proteomes" id="UP001249020">
    <property type="component" value="Unassembled WGS sequence"/>
</dbReference>
<name>A0AAW8R2U2_9ALTE</name>
<reference evidence="1 2" key="1">
    <citation type="submission" date="2023-09" db="EMBL/GenBank/DDBJ databases">
        <authorList>
            <person name="Rey-Velasco X."/>
        </authorList>
    </citation>
    <scope>NUCLEOTIDE SEQUENCE [LARGE SCALE GENOMIC DNA]</scope>
    <source>
        <strain evidence="1 2">W409</strain>
    </source>
</reference>
<evidence type="ECO:0000313" key="1">
    <source>
        <dbReference type="EMBL" id="MDT0582652.1"/>
    </source>
</evidence>
<proteinExistence type="predicted"/>
<comment type="caution">
    <text evidence="1">The sequence shown here is derived from an EMBL/GenBank/DDBJ whole genome shotgun (WGS) entry which is preliminary data.</text>
</comment>
<evidence type="ECO:0000313" key="2">
    <source>
        <dbReference type="Proteomes" id="UP001249020"/>
    </source>
</evidence>
<sequence>MADETFSQELELKKGMRLHPFLDGSGIVLFDPTRTFVSSLNVSKETFFGWLRSPDELNDKNAELLNTLIHQGFVVAADNAQSEPL</sequence>
<accession>A0AAW8R2U2</accession>
<dbReference type="RefSeq" id="WP_311361434.1">
    <property type="nucleotide sequence ID" value="NZ_JAVRIE010000003.1"/>
</dbReference>
<gene>
    <name evidence="1" type="ORF">RM544_08870</name>
</gene>
<dbReference type="AlphaFoldDB" id="A0AAW8R2U2"/>